<feature type="compositionally biased region" description="Low complexity" evidence="1">
    <location>
        <begin position="25"/>
        <end position="37"/>
    </location>
</feature>
<dbReference type="Proteomes" id="UP000054270">
    <property type="component" value="Unassembled WGS sequence"/>
</dbReference>
<dbReference type="EMBL" id="KN817862">
    <property type="protein sequence ID" value="KJA12866.1"/>
    <property type="molecule type" value="Genomic_DNA"/>
</dbReference>
<proteinExistence type="predicted"/>
<evidence type="ECO:0000256" key="1">
    <source>
        <dbReference type="SAM" id="MobiDB-lite"/>
    </source>
</evidence>
<name>A0A0D2N7X7_HYPSF</name>
<feature type="non-terminal residue" evidence="2">
    <location>
        <position position="1"/>
    </location>
</feature>
<organism evidence="2 3">
    <name type="scientific">Hypholoma sublateritium (strain FD-334 SS-4)</name>
    <dbReference type="NCBI Taxonomy" id="945553"/>
    <lineage>
        <taxon>Eukaryota</taxon>
        <taxon>Fungi</taxon>
        <taxon>Dikarya</taxon>
        <taxon>Basidiomycota</taxon>
        <taxon>Agaricomycotina</taxon>
        <taxon>Agaricomycetes</taxon>
        <taxon>Agaricomycetidae</taxon>
        <taxon>Agaricales</taxon>
        <taxon>Agaricineae</taxon>
        <taxon>Strophariaceae</taxon>
        <taxon>Hypholoma</taxon>
    </lineage>
</organism>
<gene>
    <name evidence="2" type="ORF">HYPSUDRAFT_60193</name>
</gene>
<evidence type="ECO:0000313" key="2">
    <source>
        <dbReference type="EMBL" id="KJA12866.1"/>
    </source>
</evidence>
<accession>A0A0D2N7X7</accession>
<protein>
    <submittedName>
        <fullName evidence="2">Uncharacterized protein</fullName>
    </submittedName>
</protein>
<dbReference type="AlphaFoldDB" id="A0A0D2N7X7"/>
<keyword evidence="3" id="KW-1185">Reference proteome</keyword>
<reference evidence="3" key="1">
    <citation type="submission" date="2014-04" db="EMBL/GenBank/DDBJ databases">
        <title>Evolutionary Origins and Diversification of the Mycorrhizal Mutualists.</title>
        <authorList>
            <consortium name="DOE Joint Genome Institute"/>
            <consortium name="Mycorrhizal Genomics Consortium"/>
            <person name="Kohler A."/>
            <person name="Kuo A."/>
            <person name="Nagy L.G."/>
            <person name="Floudas D."/>
            <person name="Copeland A."/>
            <person name="Barry K.W."/>
            <person name="Cichocki N."/>
            <person name="Veneault-Fourrey C."/>
            <person name="LaButti K."/>
            <person name="Lindquist E.A."/>
            <person name="Lipzen A."/>
            <person name="Lundell T."/>
            <person name="Morin E."/>
            <person name="Murat C."/>
            <person name="Riley R."/>
            <person name="Ohm R."/>
            <person name="Sun H."/>
            <person name="Tunlid A."/>
            <person name="Henrissat B."/>
            <person name="Grigoriev I.V."/>
            <person name="Hibbett D.S."/>
            <person name="Martin F."/>
        </authorList>
    </citation>
    <scope>NUCLEOTIDE SEQUENCE [LARGE SCALE GENOMIC DNA]</scope>
    <source>
        <strain evidence="3">FD-334 SS-4</strain>
    </source>
</reference>
<sequence length="374" mass="41547">LVLYYFRDHSRTVVSFGSPPEHSMTRSARSSISTTASEASREQRWQVVFTGRKPGVFQRSKYEWLDRDVLDYYDTFERAKAVFSRAVEEGRVTRLQKIVTRERVSLGDNYFGSTTDQEVLDCTKQWHVVTVGRDPGIFSSDTAKLAVKGFAEAVGAGMNAVSRFGISGAIGSPDRTYIRNVVGSTNERDLRHEVMLRVERGRPPRSGAQGPAEERAVEKRSGDLVCGVPRIGKKGISMNFGAHGVATKAHLRGSKMRSALVRARVVWQRKCICEVVRCGARSAQAAHVAGCTRARTEHVSRGEQSCIEVGRLGCVHSITPAWRGDMRLHTTKGGVNGAPPLLRNPWVLESKHEVMVWTVFDTKYKKMPVKDVNG</sequence>
<feature type="region of interest" description="Disordered" evidence="1">
    <location>
        <begin position="17"/>
        <end position="37"/>
    </location>
</feature>
<evidence type="ECO:0000313" key="3">
    <source>
        <dbReference type="Proteomes" id="UP000054270"/>
    </source>
</evidence>